<sequence length="61" mass="6895">MPKTLIGKFASWTFSGVIVFAIAYLLTKRSNLSFGIAVIYVLLVALYDLVQRRQSKQNESK</sequence>
<keyword evidence="1" id="KW-0812">Transmembrane</keyword>
<dbReference type="Proteomes" id="UP001220377">
    <property type="component" value="Chromosome"/>
</dbReference>
<proteinExistence type="predicted"/>
<evidence type="ECO:0000313" key="3">
    <source>
        <dbReference type="Proteomes" id="UP001220377"/>
    </source>
</evidence>
<evidence type="ECO:0000256" key="1">
    <source>
        <dbReference type="SAM" id="Phobius"/>
    </source>
</evidence>
<reference evidence="2 3" key="1">
    <citation type="submission" date="2023-02" db="EMBL/GenBank/DDBJ databases">
        <title>Genome sequence of Lacticaseibacillus sp. KACC 23028.</title>
        <authorList>
            <person name="Kim S."/>
            <person name="Heo J."/>
            <person name="Kwon S.-W."/>
        </authorList>
    </citation>
    <scope>NUCLEOTIDE SEQUENCE [LARGE SCALE GENOMIC DNA]</scope>
    <source>
        <strain evidence="2 3">KACC 23028</strain>
    </source>
</reference>
<feature type="transmembrane region" description="Helical" evidence="1">
    <location>
        <begin position="32"/>
        <end position="50"/>
    </location>
</feature>
<keyword evidence="1" id="KW-0472">Membrane</keyword>
<protein>
    <submittedName>
        <fullName evidence="2">Uncharacterized protein</fullName>
    </submittedName>
</protein>
<accession>A0ABY7WWB9</accession>
<dbReference type="RefSeq" id="WP_274261608.1">
    <property type="nucleotide sequence ID" value="NZ_CP117884.1"/>
</dbReference>
<organism evidence="2 3">
    <name type="scientific">Lacticaseibacillus pabuli</name>
    <dbReference type="NCBI Taxonomy" id="3025672"/>
    <lineage>
        <taxon>Bacteria</taxon>
        <taxon>Bacillati</taxon>
        <taxon>Bacillota</taxon>
        <taxon>Bacilli</taxon>
        <taxon>Lactobacillales</taxon>
        <taxon>Lactobacillaceae</taxon>
        <taxon>Lacticaseibacillus</taxon>
    </lineage>
</organism>
<gene>
    <name evidence="2" type="ORF">PQ472_04145</name>
</gene>
<feature type="transmembrane region" description="Helical" evidence="1">
    <location>
        <begin position="9"/>
        <end position="26"/>
    </location>
</feature>
<keyword evidence="3" id="KW-1185">Reference proteome</keyword>
<dbReference type="EMBL" id="CP117884">
    <property type="protein sequence ID" value="WDF83435.1"/>
    <property type="molecule type" value="Genomic_DNA"/>
</dbReference>
<evidence type="ECO:0000313" key="2">
    <source>
        <dbReference type="EMBL" id="WDF83435.1"/>
    </source>
</evidence>
<keyword evidence="1" id="KW-1133">Transmembrane helix</keyword>
<name>A0ABY7WWB9_9LACO</name>